<dbReference type="InterPro" id="IPR001508">
    <property type="entry name" value="Iono_Glu_rcpt_met"/>
</dbReference>
<dbReference type="GO" id="GO:0015276">
    <property type="term" value="F:ligand-gated monoatomic ion channel activity"/>
    <property type="evidence" value="ECO:0007669"/>
    <property type="project" value="InterPro"/>
</dbReference>
<keyword evidence="15" id="KW-1015">Disulfide bond</keyword>
<comment type="subcellular location">
    <subcellularLocation>
        <location evidence="1">Cell membrane</location>
        <topology evidence="1">Multi-pass membrane protein</topology>
    </subcellularLocation>
</comment>
<keyword evidence="9 20" id="KW-0675">Receptor</keyword>
<feature type="site" description="Crucial to convey clamshell closure to channel opening" evidence="14">
    <location>
        <position position="640"/>
    </location>
</feature>
<evidence type="ECO:0000256" key="7">
    <source>
        <dbReference type="ARBA" id="ARBA00023065"/>
    </source>
</evidence>
<dbReference type="SMART" id="SM00079">
    <property type="entry name" value="PBPe"/>
    <property type="match status" value="1"/>
</dbReference>
<keyword evidence="10" id="KW-0325">Glycoprotein</keyword>
<dbReference type="PANTHER" id="PTHR42643:SF24">
    <property type="entry name" value="IONOTROPIC RECEPTOR 60A"/>
    <property type="match status" value="1"/>
</dbReference>
<keyword evidence="8 17" id="KW-0472">Membrane</keyword>
<dbReference type="GO" id="GO:0038023">
    <property type="term" value="F:signaling receptor activity"/>
    <property type="evidence" value="ECO:0007669"/>
    <property type="project" value="InterPro"/>
</dbReference>
<dbReference type="SUPFAM" id="SSF53850">
    <property type="entry name" value="Periplasmic binding protein-like II"/>
    <property type="match status" value="1"/>
</dbReference>
<feature type="transmembrane region" description="Helical" evidence="17">
    <location>
        <begin position="531"/>
        <end position="559"/>
    </location>
</feature>
<feature type="binding site" evidence="13">
    <location>
        <position position="713"/>
    </location>
    <ligand>
        <name>L-glutamate</name>
        <dbReference type="ChEBI" id="CHEBI:29985"/>
    </ligand>
</feature>
<keyword evidence="11" id="KW-1071">Ligand-gated ion channel</keyword>
<dbReference type="InterPro" id="IPR001320">
    <property type="entry name" value="Iontro_rcpt_C"/>
</dbReference>
<feature type="domain" description="Ionotropic glutamate receptor C-terminal" evidence="18">
    <location>
        <begin position="418"/>
        <end position="776"/>
    </location>
</feature>
<evidence type="ECO:0000256" key="12">
    <source>
        <dbReference type="ARBA" id="ARBA00023303"/>
    </source>
</evidence>
<evidence type="ECO:0000256" key="2">
    <source>
        <dbReference type="ARBA" id="ARBA00008685"/>
    </source>
</evidence>
<dbReference type="Pfam" id="PF10613">
    <property type="entry name" value="Lig_chan-Glu_bd"/>
    <property type="match status" value="1"/>
</dbReference>
<evidence type="ECO:0000256" key="10">
    <source>
        <dbReference type="ARBA" id="ARBA00023180"/>
    </source>
</evidence>
<keyword evidence="6 17" id="KW-1133">Transmembrane helix</keyword>
<dbReference type="Pfam" id="PF00060">
    <property type="entry name" value="Lig_chan"/>
    <property type="match status" value="1"/>
</dbReference>
<dbReference type="Proteomes" id="UP000887116">
    <property type="component" value="Unassembled WGS sequence"/>
</dbReference>
<feature type="site" description="Interaction with the cone snail toxin Con-ikot-ikot" evidence="14">
    <location>
        <position position="668"/>
    </location>
</feature>
<proteinExistence type="inferred from homology"/>
<dbReference type="GO" id="GO:0050906">
    <property type="term" value="P:detection of stimulus involved in sensory perception"/>
    <property type="evidence" value="ECO:0007669"/>
    <property type="project" value="UniProtKB-ARBA"/>
</dbReference>
<evidence type="ECO:0000256" key="1">
    <source>
        <dbReference type="ARBA" id="ARBA00004651"/>
    </source>
</evidence>
<feature type="region of interest" description="Disordered" evidence="16">
    <location>
        <begin position="933"/>
        <end position="1015"/>
    </location>
</feature>
<feature type="disulfide bond" evidence="15">
    <location>
        <begin position="725"/>
        <end position="780"/>
    </location>
</feature>
<evidence type="ECO:0000256" key="13">
    <source>
        <dbReference type="PIRSR" id="PIRSR601508-1"/>
    </source>
</evidence>
<dbReference type="AlphaFoldDB" id="A0A8X6LFA2"/>
<dbReference type="EMBL" id="BMAO01006127">
    <property type="protein sequence ID" value="GFR06277.1"/>
    <property type="molecule type" value="Genomic_DNA"/>
</dbReference>
<evidence type="ECO:0000256" key="16">
    <source>
        <dbReference type="SAM" id="MobiDB-lite"/>
    </source>
</evidence>
<keyword evidence="21" id="KW-1185">Reference proteome</keyword>
<evidence type="ECO:0000256" key="15">
    <source>
        <dbReference type="PIRSR" id="PIRSR601508-3"/>
    </source>
</evidence>
<evidence type="ECO:0000256" key="8">
    <source>
        <dbReference type="ARBA" id="ARBA00023136"/>
    </source>
</evidence>
<feature type="binding site" evidence="13">
    <location>
        <position position="503"/>
    </location>
    <ligand>
        <name>L-glutamate</name>
        <dbReference type="ChEBI" id="CHEBI:29985"/>
    </ligand>
</feature>
<name>A0A8X6LFA2_TRICU</name>
<evidence type="ECO:0000256" key="9">
    <source>
        <dbReference type="ARBA" id="ARBA00023170"/>
    </source>
</evidence>
<feature type="transmembrane region" description="Helical" evidence="17">
    <location>
        <begin position="803"/>
        <end position="824"/>
    </location>
</feature>
<sequence>MYVVTDLYGSNIGEVFKATSKGLKDCKSSAPIVESFVAQAGLDDARTDILNLESTLKEMMGNSAELTFTKKVNYQNINQLLMIYSDRAEKISAILSVVRCSTYLDDLEVMQTNFSSAMSLIILERGCPRPPPTVGFGFPYLKNMHDIVPFLVDIRSDNRLLDKWDDIIIFHDNTVDLNSLEAIIVMLKTMGIRKRSTTVTIYNVCQIENCEDMTLTIRESLTPYAITDFPKNFLILSTGKTFRKIIEQAKKLGMLDGDRLWLYIATRNLVDSEVVIAANSLPPEANVALVYPDKPTNPEESCVEPRGCQVKVALYVYAYSVRDLIEKGLYHTNSSEEKAMTKNKLHSSMMEKFRKEPSCGGCLNFVLKTTAYLQMGKKVAETADDYETVGTWTLLGGLQLNAALYPRTTGNFRGRKIQIGITNGPPCAVVNKGTDGNYDYRGLAVDFVRAVAKEMNFTYEYKIPPDNEAGRRLPNGKWSGMIGQIVRGEVEFAAQCFYLTPDRIEAVNFTTSLDELSYALLTKRPEQEHKYLFLAPFTSETWICVFVTVALIGPILYLVHRASCYYQYYDLEDDKGLFRLSNCAWYTFGAIVQQGGVHLPQAISGRILVAFWWLFVIVTVATYSGNLVAVLTFPKIRNPINNFEDILKNKDKIKWGIYQGEGLIEQIKDSSSEVFDGISRGLTFYDRNDEASVLKTVEENKLVFIASKFELYDILGKSYNTTGTCSFNVGSEDVYSESVSLAVRQNWPYLPYVNKEIARLFESGLFLKWKRDALPPDNECTTASKPQAGDTRKINLSQMIGSFYILLFGICGSVIALGTEYGYLVTTNRGVPPNLPCTKFFPCNRGSQKIKNQKQFMQTRMYPGLHDSNKMKKGHRTKKNVNSKIFHTKDNKGYINEEWENNKNLALSDHLMRFDEYGRRDIYTNYDRNKRTKSNFTSEYSSPKPFAIKRSYDNPQHGRKAKEKVSEASDIASGAESDHHSMNSSGDYSPISNGGRRYPKRESYFTYGSGDYRKY</sequence>
<feature type="site" description="Interaction with the cone snail toxin Con-ikot-ikot" evidence="14">
    <location>
        <position position="472"/>
    </location>
</feature>
<evidence type="ECO:0000256" key="4">
    <source>
        <dbReference type="ARBA" id="ARBA00022475"/>
    </source>
</evidence>
<evidence type="ECO:0000256" key="3">
    <source>
        <dbReference type="ARBA" id="ARBA00022448"/>
    </source>
</evidence>
<organism evidence="20 21">
    <name type="scientific">Trichonephila clavata</name>
    <name type="common">Joro spider</name>
    <name type="synonym">Nephila clavata</name>
    <dbReference type="NCBI Taxonomy" id="2740835"/>
    <lineage>
        <taxon>Eukaryota</taxon>
        <taxon>Metazoa</taxon>
        <taxon>Ecdysozoa</taxon>
        <taxon>Arthropoda</taxon>
        <taxon>Chelicerata</taxon>
        <taxon>Arachnida</taxon>
        <taxon>Araneae</taxon>
        <taxon>Araneomorphae</taxon>
        <taxon>Entelegynae</taxon>
        <taxon>Araneoidea</taxon>
        <taxon>Nephilidae</taxon>
        <taxon>Trichonephila</taxon>
    </lineage>
</organism>
<keyword evidence="12" id="KW-0407">Ion channel</keyword>
<evidence type="ECO:0000259" key="18">
    <source>
        <dbReference type="SMART" id="SM00079"/>
    </source>
</evidence>
<dbReference type="SMART" id="SM00918">
    <property type="entry name" value="Lig_chan-Glu_bd"/>
    <property type="match status" value="1"/>
</dbReference>
<dbReference type="InterPro" id="IPR019594">
    <property type="entry name" value="Glu/Gly-bd"/>
</dbReference>
<evidence type="ECO:0000256" key="6">
    <source>
        <dbReference type="ARBA" id="ARBA00022989"/>
    </source>
</evidence>
<reference evidence="20" key="1">
    <citation type="submission" date="2020-07" db="EMBL/GenBank/DDBJ databases">
        <title>Multicomponent nature underlies the extraordinary mechanical properties of spider dragline silk.</title>
        <authorList>
            <person name="Kono N."/>
            <person name="Nakamura H."/>
            <person name="Mori M."/>
            <person name="Yoshida Y."/>
            <person name="Ohtoshi R."/>
            <person name="Malay A.D."/>
            <person name="Moran D.A.P."/>
            <person name="Tomita M."/>
            <person name="Numata K."/>
            <person name="Arakawa K."/>
        </authorList>
    </citation>
    <scope>NUCLEOTIDE SEQUENCE</scope>
</reference>
<dbReference type="Gene3D" id="3.40.190.10">
    <property type="entry name" value="Periplasmic binding protein-like II"/>
    <property type="match status" value="1"/>
</dbReference>
<dbReference type="GO" id="GO:0005886">
    <property type="term" value="C:plasma membrane"/>
    <property type="evidence" value="ECO:0007669"/>
    <property type="project" value="UniProtKB-SubCell"/>
</dbReference>
<evidence type="ECO:0000256" key="14">
    <source>
        <dbReference type="PIRSR" id="PIRSR601508-2"/>
    </source>
</evidence>
<evidence type="ECO:0000313" key="21">
    <source>
        <dbReference type="Proteomes" id="UP000887116"/>
    </source>
</evidence>
<dbReference type="PRINTS" id="PR00177">
    <property type="entry name" value="NMDARECEPTOR"/>
</dbReference>
<feature type="domain" description="Ionotropic glutamate receptor L-glutamate and glycine-binding" evidence="19">
    <location>
        <begin position="426"/>
        <end position="487"/>
    </location>
</feature>
<dbReference type="Gene3D" id="1.10.287.70">
    <property type="match status" value="1"/>
</dbReference>
<feature type="transmembrane region" description="Helical" evidence="17">
    <location>
        <begin position="610"/>
        <end position="633"/>
    </location>
</feature>
<keyword evidence="3" id="KW-0813">Transport</keyword>
<comment type="caution">
    <text evidence="20">The sequence shown here is derived from an EMBL/GenBank/DDBJ whole genome shotgun (WGS) entry which is preliminary data.</text>
</comment>
<accession>A0A8X6LFA2</accession>
<evidence type="ECO:0000313" key="20">
    <source>
        <dbReference type="EMBL" id="GFR06277.1"/>
    </source>
</evidence>
<protein>
    <submittedName>
        <fullName evidence="20">Ionotropic receptor 93a</fullName>
    </submittedName>
</protein>
<evidence type="ECO:0000256" key="5">
    <source>
        <dbReference type="ARBA" id="ARBA00022692"/>
    </source>
</evidence>
<dbReference type="FunFam" id="1.10.287.70:FF:000143">
    <property type="entry name" value="Probable glutamate receptor"/>
    <property type="match status" value="1"/>
</dbReference>
<comment type="similarity">
    <text evidence="2">Belongs to the glutamate-gated ion channel (TC 1.A.10.1) family.</text>
</comment>
<dbReference type="PANTHER" id="PTHR42643">
    <property type="entry name" value="IONOTROPIC RECEPTOR 20A-RELATED"/>
    <property type="match status" value="1"/>
</dbReference>
<dbReference type="InterPro" id="IPR052192">
    <property type="entry name" value="Insect_Ionotropic_Sensory_Rcpt"/>
</dbReference>
<keyword evidence="5 17" id="KW-0812">Transmembrane</keyword>
<evidence type="ECO:0000256" key="11">
    <source>
        <dbReference type="ARBA" id="ARBA00023286"/>
    </source>
</evidence>
<evidence type="ECO:0000256" key="17">
    <source>
        <dbReference type="SAM" id="Phobius"/>
    </source>
</evidence>
<evidence type="ECO:0000259" key="19">
    <source>
        <dbReference type="SMART" id="SM00918"/>
    </source>
</evidence>
<dbReference type="OrthoDB" id="5984008at2759"/>
<keyword evidence="7" id="KW-0406">Ion transport</keyword>
<feature type="compositionally biased region" description="Polar residues" evidence="16">
    <location>
        <begin position="982"/>
        <end position="992"/>
    </location>
</feature>
<keyword evidence="4" id="KW-1003">Cell membrane</keyword>
<gene>
    <name evidence="20" type="primary">Ir93a</name>
    <name evidence="20" type="ORF">TNCT_132771</name>
</gene>